<comment type="similarity">
    <text evidence="2">Belongs to the ABC-4 integral membrane protein family. LolC/E subfamily.</text>
</comment>
<dbReference type="Proteomes" id="UP000463700">
    <property type="component" value="Unassembled WGS sequence"/>
</dbReference>
<dbReference type="OrthoDB" id="8036472at2"/>
<feature type="transmembrane region" description="Helical" evidence="7">
    <location>
        <begin position="520"/>
        <end position="537"/>
    </location>
</feature>
<dbReference type="PANTHER" id="PTHR30489:SF0">
    <property type="entry name" value="LIPOPROTEIN-RELEASING SYSTEM TRANSMEMBRANE PROTEIN LOLE"/>
    <property type="match status" value="1"/>
</dbReference>
<keyword evidence="3" id="KW-1003">Cell membrane</keyword>
<feature type="transmembrane region" description="Helical" evidence="7">
    <location>
        <begin position="764"/>
        <end position="784"/>
    </location>
</feature>
<organism evidence="9 10">
    <name type="scientific">Paraburkholderia madseniana</name>
    <dbReference type="NCBI Taxonomy" id="2599607"/>
    <lineage>
        <taxon>Bacteria</taxon>
        <taxon>Pseudomonadati</taxon>
        <taxon>Pseudomonadota</taxon>
        <taxon>Betaproteobacteria</taxon>
        <taxon>Burkholderiales</taxon>
        <taxon>Burkholderiaceae</taxon>
        <taxon>Paraburkholderia</taxon>
    </lineage>
</organism>
<evidence type="ECO:0000256" key="3">
    <source>
        <dbReference type="ARBA" id="ARBA00022475"/>
    </source>
</evidence>
<evidence type="ECO:0000256" key="4">
    <source>
        <dbReference type="ARBA" id="ARBA00022692"/>
    </source>
</evidence>
<dbReference type="InterPro" id="IPR051447">
    <property type="entry name" value="Lipoprotein-release_system"/>
</dbReference>
<evidence type="ECO:0000256" key="5">
    <source>
        <dbReference type="ARBA" id="ARBA00022989"/>
    </source>
</evidence>
<comment type="subcellular location">
    <subcellularLocation>
        <location evidence="1">Cell membrane</location>
        <topology evidence="1">Multi-pass membrane protein</topology>
    </subcellularLocation>
</comment>
<reference evidence="9 10" key="1">
    <citation type="journal article" date="2020" name="Int. J. Syst. Evol. Microbiol.">
        <title>Paraburkholderia madseniana sp. nov., a phenolic acid-degrading bacterium isolated from acidic forest soil.</title>
        <authorList>
            <person name="Wilhelm R.C."/>
            <person name="Murphy S.J.L."/>
            <person name="Feriancek N.M."/>
            <person name="Karasz D.C."/>
            <person name="DeRito C.M."/>
            <person name="Newman J.D."/>
            <person name="Buckley D.H."/>
        </authorList>
    </citation>
    <scope>NUCLEOTIDE SEQUENCE [LARGE SCALE GENOMIC DNA]</scope>
    <source>
        <strain evidence="9 10">RP11</strain>
    </source>
</reference>
<name>A0A6N6W339_9BURK</name>
<feature type="transmembrane region" description="Helical" evidence="7">
    <location>
        <begin position="852"/>
        <end position="874"/>
    </location>
</feature>
<sequence length="888" mass="93007">MIGLWFAGLISERRGRLAGMAAGVALTVALVASLGAFIAQSTASMTQRATASLPVDWQVQLGPATTGALSVPQAAAAVEKAARVTRQQAVGYADVDGFEATTGETVQTTGKGQVLGLDRSYFRDFPGQFRLLLGTLDGVLIAQQTAANLHVTIGDTVSIRHPGMAAADVRIAGIVDLPNADAMFQAIGVAPRAAPQAPPDNVLLLPMDAWHRLFDGEAAARQASAHTQLHVGLAHDGLPSDPEAAFAQVQGAAKNLETRVAGSALVADNLAARLDGVRSDALYAKVLLLFLGTPGALLGAFLTIAVVASGSGRRRRDQALLRIRGASRAQIMKLVAVEAMCVGVGGALAGLVLAALLSRLFLGAGYFGASSMGWIACAAISGVVLANAVILVTAWIDAGTTSVASARRMTSSARPRLWQRVYFDLVLLALSAIIFWRTWSTGYQVVLAPEGTPSSSIDYVAFLAPVLAWAGCGLLTIRLCLAGLLRGRDALTRCLRPLTNSLAGVAAAAMSRQRYRMTQGIALVALAFAFATSTAVFDATYNAQARVDAELTNGADVTVTGTSQAPASARFKDLAALRGVSAAQPMQHRFAYVGTDLQDLYGVDARHIGQATRMADAYFEGGNAQRSLDALAQHPNGILVSEETANDYQLHPGDEINLRLQNASDHQYHVVPFRFVGVVREFPTAPRDSFLVANASYIAQQTGTSAAEIVLLKTTVPPGQVAAAARAAVAPLGAAKVSDIGQAEHVITSSLTAVDLRGLTQLELGAAALMVAGATGLIIALGFADRRRTFAILSALGARPRQLGAFLWSEALVLLYGGATIGTLTGFALAWMLVKLLTGVFDPPPERLSVPWFFLAFLVGVAALSVVIAVIAAFRETRVPAVQRMREL</sequence>
<keyword evidence="4 7" id="KW-0812">Transmembrane</keyword>
<feature type="transmembrane region" description="Helical" evidence="7">
    <location>
        <begin position="331"/>
        <end position="361"/>
    </location>
</feature>
<keyword evidence="5 7" id="KW-1133">Transmembrane helix</keyword>
<feature type="domain" description="ABC3 transporter permease C-terminal" evidence="8">
    <location>
        <begin position="296"/>
        <end position="391"/>
    </location>
</feature>
<feature type="transmembrane region" description="Helical" evidence="7">
    <location>
        <begin position="417"/>
        <end position="439"/>
    </location>
</feature>
<feature type="domain" description="ABC3 transporter permease C-terminal" evidence="8">
    <location>
        <begin position="768"/>
        <end position="875"/>
    </location>
</feature>
<evidence type="ECO:0000313" key="9">
    <source>
        <dbReference type="EMBL" id="KAE8754853.1"/>
    </source>
</evidence>
<dbReference type="RefSeq" id="WP_154566511.1">
    <property type="nucleotide sequence ID" value="NZ_VOSW01000108.1"/>
</dbReference>
<comment type="caution">
    <text evidence="9">The sequence shown here is derived from an EMBL/GenBank/DDBJ whole genome shotgun (WGS) entry which is preliminary data.</text>
</comment>
<evidence type="ECO:0000256" key="6">
    <source>
        <dbReference type="ARBA" id="ARBA00023136"/>
    </source>
</evidence>
<feature type="transmembrane region" description="Helical" evidence="7">
    <location>
        <begin position="20"/>
        <end position="39"/>
    </location>
</feature>
<dbReference type="Pfam" id="PF02687">
    <property type="entry name" value="FtsX"/>
    <property type="match status" value="2"/>
</dbReference>
<feature type="transmembrane region" description="Helical" evidence="7">
    <location>
        <begin position="286"/>
        <end position="310"/>
    </location>
</feature>
<dbReference type="PANTHER" id="PTHR30489">
    <property type="entry name" value="LIPOPROTEIN-RELEASING SYSTEM TRANSMEMBRANE PROTEIN LOLE"/>
    <property type="match status" value="1"/>
</dbReference>
<gene>
    <name evidence="9" type="ORF">FSO04_37405</name>
</gene>
<evidence type="ECO:0000259" key="8">
    <source>
        <dbReference type="Pfam" id="PF02687"/>
    </source>
</evidence>
<evidence type="ECO:0000256" key="1">
    <source>
        <dbReference type="ARBA" id="ARBA00004651"/>
    </source>
</evidence>
<feature type="transmembrane region" description="Helical" evidence="7">
    <location>
        <begin position="805"/>
        <end position="832"/>
    </location>
</feature>
<proteinExistence type="inferred from homology"/>
<dbReference type="GO" id="GO:0098797">
    <property type="term" value="C:plasma membrane protein complex"/>
    <property type="evidence" value="ECO:0007669"/>
    <property type="project" value="TreeGrafter"/>
</dbReference>
<feature type="transmembrane region" description="Helical" evidence="7">
    <location>
        <begin position="373"/>
        <end position="396"/>
    </location>
</feature>
<evidence type="ECO:0000256" key="7">
    <source>
        <dbReference type="SAM" id="Phobius"/>
    </source>
</evidence>
<evidence type="ECO:0000256" key="2">
    <source>
        <dbReference type="ARBA" id="ARBA00005236"/>
    </source>
</evidence>
<evidence type="ECO:0000313" key="10">
    <source>
        <dbReference type="Proteomes" id="UP000463700"/>
    </source>
</evidence>
<dbReference type="EMBL" id="VOSW01000108">
    <property type="protein sequence ID" value="KAE8754853.1"/>
    <property type="molecule type" value="Genomic_DNA"/>
</dbReference>
<protein>
    <submittedName>
        <fullName evidence="9">FtsX-like permease family protein</fullName>
    </submittedName>
</protein>
<dbReference type="GO" id="GO:0044874">
    <property type="term" value="P:lipoprotein localization to outer membrane"/>
    <property type="evidence" value="ECO:0007669"/>
    <property type="project" value="TreeGrafter"/>
</dbReference>
<dbReference type="InterPro" id="IPR003838">
    <property type="entry name" value="ABC3_permease_C"/>
</dbReference>
<keyword evidence="6 7" id="KW-0472">Membrane</keyword>
<accession>A0A6N6W339</accession>
<feature type="transmembrane region" description="Helical" evidence="7">
    <location>
        <begin position="459"/>
        <end position="481"/>
    </location>
</feature>
<dbReference type="AlphaFoldDB" id="A0A6N6W339"/>